<dbReference type="AlphaFoldDB" id="A0A2G3DZU1"/>
<dbReference type="PROSITE" id="PS50943">
    <property type="entry name" value="HTH_CROC1"/>
    <property type="match status" value="1"/>
</dbReference>
<dbReference type="SUPFAM" id="SSF47413">
    <property type="entry name" value="lambda repressor-like DNA-binding domains"/>
    <property type="match status" value="1"/>
</dbReference>
<sequence length="218" mass="25168">MKSKWVLKKKLKDLREKAGLSMAALAEKTYTTNTTIFRIEKTGIVSDESLALILSQVLEVSFKDLYLEKNQEEEVLANWEHNLKAVYEVQPDKEKTYYLAFIIRHDKGKTYQVVSPTYWTAMCEDGYELRELIHYHPDGIIEQINKFGSKCAAIHDEESLIYFYYGLEDGVLTAALIDIEAVSVLYPKLKTKYQIKPEEMLDCCGFCDCVPIVLRDDL</sequence>
<dbReference type="InterPro" id="IPR010982">
    <property type="entry name" value="Lambda_DNA-bd_dom_sf"/>
</dbReference>
<accession>A0A2G3DZU1</accession>
<evidence type="ECO:0000313" key="3">
    <source>
        <dbReference type="Proteomes" id="UP000225889"/>
    </source>
</evidence>
<comment type="caution">
    <text evidence="2">The sequence shown here is derived from an EMBL/GenBank/DDBJ whole genome shotgun (WGS) entry which is preliminary data.</text>
</comment>
<evidence type="ECO:0000259" key="1">
    <source>
        <dbReference type="PROSITE" id="PS50943"/>
    </source>
</evidence>
<dbReference type="InterPro" id="IPR001387">
    <property type="entry name" value="Cro/C1-type_HTH"/>
</dbReference>
<dbReference type="Gene3D" id="1.10.260.40">
    <property type="entry name" value="lambda repressor-like DNA-binding domains"/>
    <property type="match status" value="1"/>
</dbReference>
<dbReference type="CDD" id="cd00093">
    <property type="entry name" value="HTH_XRE"/>
    <property type="match status" value="1"/>
</dbReference>
<dbReference type="Proteomes" id="UP000225889">
    <property type="component" value="Unassembled WGS sequence"/>
</dbReference>
<dbReference type="GO" id="GO:0003677">
    <property type="term" value="F:DNA binding"/>
    <property type="evidence" value="ECO:0007669"/>
    <property type="project" value="InterPro"/>
</dbReference>
<evidence type="ECO:0000313" key="2">
    <source>
        <dbReference type="EMBL" id="PHU36552.1"/>
    </source>
</evidence>
<reference evidence="2 3" key="2">
    <citation type="submission" date="2017-10" db="EMBL/GenBank/DDBJ databases">
        <authorList>
            <person name="Banno H."/>
            <person name="Chua N.-H."/>
        </authorList>
    </citation>
    <scope>NUCLEOTIDE SEQUENCE [LARGE SCALE GENOMIC DNA]</scope>
    <source>
        <strain evidence="2 3">JK626</strain>
    </source>
</reference>
<dbReference type="EMBL" id="PDYF01000002">
    <property type="protein sequence ID" value="PHU36552.1"/>
    <property type="molecule type" value="Genomic_DNA"/>
</dbReference>
<dbReference type="SMART" id="SM00530">
    <property type="entry name" value="HTH_XRE"/>
    <property type="match status" value="1"/>
</dbReference>
<feature type="domain" description="HTH cro/C1-type" evidence="1">
    <location>
        <begin position="11"/>
        <end position="65"/>
    </location>
</feature>
<gene>
    <name evidence="2" type="ORF">CSX01_00320</name>
</gene>
<proteinExistence type="predicted"/>
<organism evidence="2 3">
    <name type="scientific">Pseudobutyrivibrio ruminis</name>
    <dbReference type="NCBI Taxonomy" id="46206"/>
    <lineage>
        <taxon>Bacteria</taxon>
        <taxon>Bacillati</taxon>
        <taxon>Bacillota</taxon>
        <taxon>Clostridia</taxon>
        <taxon>Lachnospirales</taxon>
        <taxon>Lachnospiraceae</taxon>
        <taxon>Pseudobutyrivibrio</taxon>
    </lineage>
</organism>
<name>A0A2G3DZU1_9FIRM</name>
<reference evidence="2 3" key="1">
    <citation type="submission" date="2017-10" db="EMBL/GenBank/DDBJ databases">
        <title>Resolving the taxonomy of Roseburia spp., Eubacterium rectale and Agathobacter spp. through phylogenomic analysis.</title>
        <authorList>
            <person name="Sheridan P.O."/>
            <person name="Walker A.W."/>
            <person name="Duncan S.H."/>
            <person name="Scott K.P."/>
            <person name="Toole P.W.O."/>
            <person name="Luis P."/>
            <person name="Flint H.J."/>
        </authorList>
    </citation>
    <scope>NUCLEOTIDE SEQUENCE [LARGE SCALE GENOMIC DNA]</scope>
    <source>
        <strain evidence="2 3">JK626</strain>
    </source>
</reference>
<dbReference type="Pfam" id="PF01381">
    <property type="entry name" value="HTH_3"/>
    <property type="match status" value="1"/>
</dbReference>
<protein>
    <recommendedName>
        <fullName evidence="1">HTH cro/C1-type domain-containing protein</fullName>
    </recommendedName>
</protein>